<evidence type="ECO:0000256" key="3">
    <source>
        <dbReference type="ARBA" id="ARBA00022692"/>
    </source>
</evidence>
<dbReference type="EMBL" id="VIFM01000070">
    <property type="protein sequence ID" value="TQF14374.1"/>
    <property type="molecule type" value="Genomic_DNA"/>
</dbReference>
<sequence>MSDITQDLRLAVRMLAKHRAFTVVAVLTLALSIAANTAIFSVVNAVLLSPLPFPEQDRLVLAWTRLPSQPRWTVAPANFLDWRAQGDVFEELAAFSHIGVSLSGDGAPERLRGASVSANYFQVLGVRAALGSAFQPVAEETGPRHVVVLSHGLWQRRFGADPRIIGRDVRLEDRDYQVVGVMPERFTLPNIGPKTSAPADAPELWIPAPSHDIPQLGSDGTLDLSQSRSTTYLRVLGRLKPGVTMERASAAMGAIAQRLEQEYPASNVHSGITLVPLREQILGDVRPVLWVLLAAVGLVMAIACANVANLFLVRAAARRQEMTVRAALGAGRGRMIRQLLTESVLLGLLAGALGLIVAVWSMDVLLSLIPAELPRLDEVRVDARVLAFALSMSLGTGILFGLLPALQASRPDLDGVLRQAAGGKLAGGGRSRGALVVGEVALAVVLLIGAGLLLRSLWRLQDVDPGFRQESALTWTLALPKEKYPDEARQGAFFQQVVEHVSMLPGIRSAGAVTDLPLGGADIWFDLEVEGRAPATPEERSSVGFQVVTPGYFESLGIPVRQGRDVTSTDTRESQPVVVLNETAARLHFPGTDAVGQRVRVGDASTPWLTVVGVVRDVRYDGPTQETRPEAYLPALQRSLFLMSFVARTEGDPMALAASVRSAVASLDKDLPVGVMRTMEQRVTESTARPRFVSMLVAVFAVLSLLLASVGLSGVMAYTARQRTREIGIRMALGARPSDVLRMVLSQGLRLALGGVALGLVGAWGLTRVLSSLLFGVSATDPVVFGSLSLLVAVVALLATWLPAHRATRVDPQVALRSE</sequence>
<feature type="transmembrane region" description="Helical" evidence="7">
    <location>
        <begin position="385"/>
        <end position="406"/>
    </location>
</feature>
<feature type="transmembrane region" description="Helical" evidence="7">
    <location>
        <begin position="434"/>
        <end position="458"/>
    </location>
</feature>
<dbReference type="OrthoDB" id="5932075at2"/>
<feature type="transmembrane region" description="Helical" evidence="7">
    <location>
        <begin position="740"/>
        <end position="764"/>
    </location>
</feature>
<evidence type="ECO:0000256" key="6">
    <source>
        <dbReference type="ARBA" id="ARBA00038076"/>
    </source>
</evidence>
<reference evidence="10 11" key="1">
    <citation type="submission" date="2019-06" db="EMBL/GenBank/DDBJ databases">
        <authorList>
            <person name="Livingstone P."/>
            <person name="Whitworth D."/>
        </authorList>
    </citation>
    <scope>NUCLEOTIDE SEQUENCE [LARGE SCALE GENOMIC DNA]</scope>
    <source>
        <strain evidence="10 11">AM401</strain>
    </source>
</reference>
<feature type="transmembrane region" description="Helical" evidence="7">
    <location>
        <begin position="784"/>
        <end position="804"/>
    </location>
</feature>
<keyword evidence="11" id="KW-1185">Reference proteome</keyword>
<organism evidence="10 11">
    <name type="scientific">Myxococcus llanfairpwllgwyngyllgogerychwyrndrobwllllantysiliogogogochensis</name>
    <dbReference type="NCBI Taxonomy" id="2590453"/>
    <lineage>
        <taxon>Bacteria</taxon>
        <taxon>Pseudomonadati</taxon>
        <taxon>Myxococcota</taxon>
        <taxon>Myxococcia</taxon>
        <taxon>Myxococcales</taxon>
        <taxon>Cystobacterineae</taxon>
        <taxon>Myxococcaceae</taxon>
        <taxon>Myxococcus</taxon>
    </lineage>
</organism>
<feature type="transmembrane region" description="Helical" evidence="7">
    <location>
        <begin position="288"/>
        <end position="312"/>
    </location>
</feature>
<dbReference type="InterPro" id="IPR003838">
    <property type="entry name" value="ABC3_permease_C"/>
</dbReference>
<dbReference type="GO" id="GO:0022857">
    <property type="term" value="F:transmembrane transporter activity"/>
    <property type="evidence" value="ECO:0007669"/>
    <property type="project" value="TreeGrafter"/>
</dbReference>
<comment type="similarity">
    <text evidence="6">Belongs to the ABC-4 integral membrane protein family.</text>
</comment>
<evidence type="ECO:0000256" key="2">
    <source>
        <dbReference type="ARBA" id="ARBA00022475"/>
    </source>
</evidence>
<name>A0A540X137_9BACT</name>
<gene>
    <name evidence="10" type="ORF">FJV41_18930</name>
</gene>
<keyword evidence="2" id="KW-1003">Cell membrane</keyword>
<dbReference type="PANTHER" id="PTHR30572">
    <property type="entry name" value="MEMBRANE COMPONENT OF TRANSPORTER-RELATED"/>
    <property type="match status" value="1"/>
</dbReference>
<dbReference type="InterPro" id="IPR050250">
    <property type="entry name" value="Macrolide_Exporter_MacB"/>
</dbReference>
<dbReference type="InterPro" id="IPR025857">
    <property type="entry name" value="MacB_PCD"/>
</dbReference>
<dbReference type="Pfam" id="PF12704">
    <property type="entry name" value="MacB_PCD"/>
    <property type="match status" value="2"/>
</dbReference>
<evidence type="ECO:0000313" key="11">
    <source>
        <dbReference type="Proteomes" id="UP000315369"/>
    </source>
</evidence>
<evidence type="ECO:0000256" key="5">
    <source>
        <dbReference type="ARBA" id="ARBA00023136"/>
    </source>
</evidence>
<dbReference type="AlphaFoldDB" id="A0A540X137"/>
<evidence type="ECO:0000256" key="7">
    <source>
        <dbReference type="SAM" id="Phobius"/>
    </source>
</evidence>
<feature type="domain" description="MacB-like periplasmic core" evidence="9">
    <location>
        <begin position="542"/>
        <end position="640"/>
    </location>
</feature>
<feature type="transmembrane region" description="Helical" evidence="7">
    <location>
        <begin position="21"/>
        <end position="48"/>
    </location>
</feature>
<dbReference type="GO" id="GO:0005886">
    <property type="term" value="C:plasma membrane"/>
    <property type="evidence" value="ECO:0007669"/>
    <property type="project" value="UniProtKB-SubCell"/>
</dbReference>
<dbReference type="Pfam" id="PF02687">
    <property type="entry name" value="FtsX"/>
    <property type="match status" value="2"/>
</dbReference>
<keyword evidence="3 7" id="KW-0812">Transmembrane</keyword>
<evidence type="ECO:0000256" key="1">
    <source>
        <dbReference type="ARBA" id="ARBA00004651"/>
    </source>
</evidence>
<proteinExistence type="inferred from homology"/>
<evidence type="ECO:0000259" key="9">
    <source>
        <dbReference type="Pfam" id="PF12704"/>
    </source>
</evidence>
<evidence type="ECO:0000256" key="4">
    <source>
        <dbReference type="ARBA" id="ARBA00022989"/>
    </source>
</evidence>
<protein>
    <submittedName>
        <fullName evidence="10">ABC transporter permease</fullName>
    </submittedName>
</protein>
<keyword evidence="4 7" id="KW-1133">Transmembrane helix</keyword>
<dbReference type="NCBIfam" id="TIGR03434">
    <property type="entry name" value="ADOP"/>
    <property type="match status" value="1"/>
</dbReference>
<dbReference type="InterPro" id="IPR017800">
    <property type="entry name" value="ADOP"/>
</dbReference>
<dbReference type="PANTHER" id="PTHR30572:SF4">
    <property type="entry name" value="ABC TRANSPORTER PERMEASE YTRF"/>
    <property type="match status" value="1"/>
</dbReference>
<comment type="caution">
    <text evidence="10">The sequence shown here is derived from an EMBL/GenBank/DDBJ whole genome shotgun (WGS) entry which is preliminary data.</text>
</comment>
<feature type="domain" description="ABC3 transporter permease C-terminal" evidence="8">
    <location>
        <begin position="699"/>
        <end position="812"/>
    </location>
</feature>
<dbReference type="Proteomes" id="UP000315369">
    <property type="component" value="Unassembled WGS sequence"/>
</dbReference>
<evidence type="ECO:0000259" key="8">
    <source>
        <dbReference type="Pfam" id="PF02687"/>
    </source>
</evidence>
<feature type="transmembrane region" description="Helical" evidence="7">
    <location>
        <begin position="344"/>
        <end position="365"/>
    </location>
</feature>
<accession>A0A540X137</accession>
<feature type="domain" description="MacB-like periplasmic core" evidence="9">
    <location>
        <begin position="22"/>
        <end position="254"/>
    </location>
</feature>
<dbReference type="RefSeq" id="WP_141643912.1">
    <property type="nucleotide sequence ID" value="NZ_VIFM01000070.1"/>
</dbReference>
<keyword evidence="5 7" id="KW-0472">Membrane</keyword>
<evidence type="ECO:0000313" key="10">
    <source>
        <dbReference type="EMBL" id="TQF14374.1"/>
    </source>
</evidence>
<feature type="domain" description="ABC3 transporter permease C-terminal" evidence="8">
    <location>
        <begin position="295"/>
        <end position="410"/>
    </location>
</feature>
<comment type="subcellular location">
    <subcellularLocation>
        <location evidence="1">Cell membrane</location>
        <topology evidence="1">Multi-pass membrane protein</topology>
    </subcellularLocation>
</comment>
<feature type="transmembrane region" description="Helical" evidence="7">
    <location>
        <begin position="692"/>
        <end position="719"/>
    </location>
</feature>